<dbReference type="PROSITE" id="PS00514">
    <property type="entry name" value="FIBRINOGEN_C_1"/>
    <property type="match status" value="1"/>
</dbReference>
<accession>A0ABM0MXZ7</accession>
<reference evidence="8" key="1">
    <citation type="submission" date="2025-08" db="UniProtKB">
        <authorList>
            <consortium name="RefSeq"/>
        </authorList>
    </citation>
    <scope>IDENTIFICATION</scope>
    <source>
        <tissue evidence="8">Testes</tissue>
    </source>
</reference>
<dbReference type="CDD" id="cd00087">
    <property type="entry name" value="FReD"/>
    <property type="match status" value="1"/>
</dbReference>
<dbReference type="NCBIfam" id="NF040941">
    <property type="entry name" value="GGGWT_bact"/>
    <property type="match status" value="1"/>
</dbReference>
<evidence type="ECO:0000313" key="7">
    <source>
        <dbReference type="Proteomes" id="UP000694865"/>
    </source>
</evidence>
<dbReference type="SMART" id="SM00186">
    <property type="entry name" value="FBG"/>
    <property type="match status" value="1"/>
</dbReference>
<dbReference type="InterPro" id="IPR020837">
    <property type="entry name" value="Fibrinogen_CS"/>
</dbReference>
<dbReference type="PANTHER" id="PTHR47221">
    <property type="entry name" value="FIBRINOGEN ALPHA CHAIN"/>
    <property type="match status" value="1"/>
</dbReference>
<dbReference type="InterPro" id="IPR037579">
    <property type="entry name" value="FIB_ANG-like"/>
</dbReference>
<evidence type="ECO:0000256" key="3">
    <source>
        <dbReference type="ARBA" id="ARBA00023157"/>
    </source>
</evidence>
<dbReference type="PANTHER" id="PTHR47221:SF5">
    <property type="entry name" value="FIBRINOGEN C-TERMINAL DOMAIN-CONTAINING PROTEIN"/>
    <property type="match status" value="1"/>
</dbReference>
<keyword evidence="3" id="KW-1015">Disulfide bond</keyword>
<keyword evidence="5" id="KW-0175">Coiled coil</keyword>
<comment type="subcellular location">
    <subcellularLocation>
        <location evidence="1">Secreted</location>
    </subcellularLocation>
</comment>
<dbReference type="Gene3D" id="4.10.530.10">
    <property type="entry name" value="Gamma-fibrinogen Carboxyl Terminal Fragment, domain 2"/>
    <property type="match status" value="1"/>
</dbReference>
<evidence type="ECO:0000256" key="1">
    <source>
        <dbReference type="ARBA" id="ARBA00004613"/>
    </source>
</evidence>
<feature type="coiled-coil region" evidence="5">
    <location>
        <begin position="51"/>
        <end position="103"/>
    </location>
</feature>
<dbReference type="GeneID" id="100373192"/>
<feature type="domain" description="Fibrinogen C-terminal" evidence="6">
    <location>
        <begin position="96"/>
        <end position="312"/>
    </location>
</feature>
<dbReference type="Proteomes" id="UP000694865">
    <property type="component" value="Unplaced"/>
</dbReference>
<dbReference type="InterPro" id="IPR036056">
    <property type="entry name" value="Fibrinogen-like_C"/>
</dbReference>
<dbReference type="Gene3D" id="3.90.215.10">
    <property type="entry name" value="Gamma Fibrinogen, chain A, domain 1"/>
    <property type="match status" value="1"/>
</dbReference>
<dbReference type="RefSeq" id="XP_006824888.1">
    <property type="nucleotide sequence ID" value="XM_006824825.1"/>
</dbReference>
<organism evidence="7 8">
    <name type="scientific">Saccoglossus kowalevskii</name>
    <name type="common">Acorn worm</name>
    <dbReference type="NCBI Taxonomy" id="10224"/>
    <lineage>
        <taxon>Eukaryota</taxon>
        <taxon>Metazoa</taxon>
        <taxon>Hemichordata</taxon>
        <taxon>Enteropneusta</taxon>
        <taxon>Harrimaniidae</taxon>
        <taxon>Saccoglossus</taxon>
    </lineage>
</organism>
<evidence type="ECO:0000259" key="6">
    <source>
        <dbReference type="PROSITE" id="PS51406"/>
    </source>
</evidence>
<evidence type="ECO:0000256" key="5">
    <source>
        <dbReference type="SAM" id="Coils"/>
    </source>
</evidence>
<dbReference type="InterPro" id="IPR002181">
    <property type="entry name" value="Fibrinogen_a/b/g_C_dom"/>
</dbReference>
<evidence type="ECO:0000256" key="4">
    <source>
        <dbReference type="ARBA" id="ARBA00023180"/>
    </source>
</evidence>
<keyword evidence="7" id="KW-1185">Reference proteome</keyword>
<protein>
    <submittedName>
        <fullName evidence="8">Fibrinogen-like protein 1-like</fullName>
    </submittedName>
</protein>
<dbReference type="Pfam" id="PF00147">
    <property type="entry name" value="Fibrinogen_C"/>
    <property type="match status" value="1"/>
</dbReference>
<keyword evidence="4" id="KW-0325">Glycoprotein</keyword>
<evidence type="ECO:0000256" key="2">
    <source>
        <dbReference type="ARBA" id="ARBA00022525"/>
    </source>
</evidence>
<dbReference type="SUPFAM" id="SSF56496">
    <property type="entry name" value="Fibrinogen C-terminal domain-like"/>
    <property type="match status" value="1"/>
</dbReference>
<sequence length="312" mass="36168">MTVISQSTTGQRGMTSYQYYCNTSTRCQYTLTLPDCGNEKDCNGKDDQPTLTQLIDIVMQLSNKIEQLNDQILALNDRLTQHNEKMSESIQNIANDINRLNVKDCDSILDVYGRYSGVYELNPIGMLQPFDVYCEMTESGAWTVIQRRQDGSVDFYRNWADYKVGFGNTDGEYWIGNDKIYRLTHQASYKLRIDLEKFDGNTSYAEYDTFWIENENNNYTLHLGQYSGTAGDAMRIYKNLDGQPFSTYDRDNDIFIYNCASSWRGAWWFRACASSHLNGLYFPQVNNYMGIVWKTWYSDTLKSATMKIQKTD</sequence>
<proteinExistence type="predicted"/>
<evidence type="ECO:0000313" key="8">
    <source>
        <dbReference type="RefSeq" id="XP_006824888.1"/>
    </source>
</evidence>
<dbReference type="PROSITE" id="PS51406">
    <property type="entry name" value="FIBRINOGEN_C_2"/>
    <property type="match status" value="1"/>
</dbReference>
<dbReference type="InterPro" id="IPR014716">
    <property type="entry name" value="Fibrinogen_a/b/g_C_1"/>
</dbReference>
<keyword evidence="2" id="KW-0964">Secreted</keyword>
<name>A0ABM0MXZ7_SACKO</name>
<gene>
    <name evidence="8" type="primary">LOC100373192</name>
</gene>